<dbReference type="PANTHER" id="PTHR43537">
    <property type="entry name" value="TRANSCRIPTIONAL REGULATOR, GNTR FAMILY"/>
    <property type="match status" value="1"/>
</dbReference>
<evidence type="ECO:0000256" key="2">
    <source>
        <dbReference type="ARBA" id="ARBA00023125"/>
    </source>
</evidence>
<dbReference type="SUPFAM" id="SSF46785">
    <property type="entry name" value="Winged helix' DNA-binding domain"/>
    <property type="match status" value="1"/>
</dbReference>
<keyword evidence="6" id="KW-1185">Reference proteome</keyword>
<dbReference type="PANTHER" id="PTHR43537:SF49">
    <property type="entry name" value="TRANSCRIPTIONAL REGULATORY PROTEIN"/>
    <property type="match status" value="1"/>
</dbReference>
<dbReference type="GO" id="GO:0003700">
    <property type="term" value="F:DNA-binding transcription factor activity"/>
    <property type="evidence" value="ECO:0007669"/>
    <property type="project" value="InterPro"/>
</dbReference>
<evidence type="ECO:0000313" key="6">
    <source>
        <dbReference type="Proteomes" id="UP000263993"/>
    </source>
</evidence>
<evidence type="ECO:0000256" key="3">
    <source>
        <dbReference type="ARBA" id="ARBA00023163"/>
    </source>
</evidence>
<dbReference type="SUPFAM" id="SSF48008">
    <property type="entry name" value="GntR ligand-binding domain-like"/>
    <property type="match status" value="1"/>
</dbReference>
<evidence type="ECO:0000256" key="1">
    <source>
        <dbReference type="ARBA" id="ARBA00023015"/>
    </source>
</evidence>
<dbReference type="SMART" id="SM00895">
    <property type="entry name" value="FCD"/>
    <property type="match status" value="1"/>
</dbReference>
<dbReference type="GO" id="GO:0003677">
    <property type="term" value="F:DNA binding"/>
    <property type="evidence" value="ECO:0007669"/>
    <property type="project" value="UniProtKB-KW"/>
</dbReference>
<proteinExistence type="predicted"/>
<feature type="domain" description="HTH gntR-type" evidence="4">
    <location>
        <begin position="8"/>
        <end position="75"/>
    </location>
</feature>
<dbReference type="EMBL" id="QRGO01000001">
    <property type="protein sequence ID" value="RDV05691.1"/>
    <property type="molecule type" value="Genomic_DNA"/>
</dbReference>
<dbReference type="OrthoDB" id="7192778at2"/>
<reference evidence="6" key="1">
    <citation type="submission" date="2018-08" db="EMBL/GenBank/DDBJ databases">
        <authorList>
            <person name="Kim S.-J."/>
            <person name="Jung G.-Y."/>
        </authorList>
    </citation>
    <scope>NUCLEOTIDE SEQUENCE [LARGE SCALE GENOMIC DNA]</scope>
    <source>
        <strain evidence="6">GY_H</strain>
    </source>
</reference>
<dbReference type="Gene3D" id="1.10.10.10">
    <property type="entry name" value="Winged helix-like DNA-binding domain superfamily/Winged helix DNA-binding domain"/>
    <property type="match status" value="1"/>
</dbReference>
<dbReference type="InterPro" id="IPR036388">
    <property type="entry name" value="WH-like_DNA-bd_sf"/>
</dbReference>
<comment type="caution">
    <text evidence="5">The sequence shown here is derived from an EMBL/GenBank/DDBJ whole genome shotgun (WGS) entry which is preliminary data.</text>
</comment>
<dbReference type="InterPro" id="IPR036390">
    <property type="entry name" value="WH_DNA-bd_sf"/>
</dbReference>
<dbReference type="AlphaFoldDB" id="A0A371BEA4"/>
<dbReference type="PROSITE" id="PS50949">
    <property type="entry name" value="HTH_GNTR"/>
    <property type="match status" value="1"/>
</dbReference>
<keyword evidence="2" id="KW-0238">DNA-binding</keyword>
<dbReference type="InterPro" id="IPR000524">
    <property type="entry name" value="Tscrpt_reg_HTH_GntR"/>
</dbReference>
<sequence>MVEPDRASSQTVKAQLALRDLILSGGLKPGDRVSELSLVDRLGMSRTPIRMALVRLEDEGFLEAIPSGGFAIKAFTERDVYDAIDLRGMVEGFAARIAAERGVPGGLIRDMKNVLRQIDDIAALPDLSVDHFSEYVDLNGRFHALLAEAADSPVVRRQIERVSNLPFASPSGFVMVQAKLPEARHILTIAQDHHHCVVRAIEDREGMRAEALMREHARLAQRNLQLALGNQGTRNLVPGVVLIRRGAVV</sequence>
<dbReference type="CDD" id="cd07377">
    <property type="entry name" value="WHTH_GntR"/>
    <property type="match status" value="1"/>
</dbReference>
<evidence type="ECO:0000313" key="5">
    <source>
        <dbReference type="EMBL" id="RDV05691.1"/>
    </source>
</evidence>
<dbReference type="InterPro" id="IPR011711">
    <property type="entry name" value="GntR_C"/>
</dbReference>
<protein>
    <submittedName>
        <fullName evidence="5">GntR family transcriptional regulator</fullName>
    </submittedName>
</protein>
<dbReference type="InterPro" id="IPR008920">
    <property type="entry name" value="TF_FadR/GntR_C"/>
</dbReference>
<organism evidence="5 6">
    <name type="scientific">Undibacter mobilis</name>
    <dbReference type="NCBI Taxonomy" id="2292256"/>
    <lineage>
        <taxon>Bacteria</taxon>
        <taxon>Pseudomonadati</taxon>
        <taxon>Pseudomonadota</taxon>
        <taxon>Alphaproteobacteria</taxon>
        <taxon>Hyphomicrobiales</taxon>
        <taxon>Nitrobacteraceae</taxon>
        <taxon>Undibacter</taxon>
    </lineage>
</organism>
<name>A0A371BEA4_9BRAD</name>
<dbReference type="Gene3D" id="1.20.120.530">
    <property type="entry name" value="GntR ligand-binding domain-like"/>
    <property type="match status" value="1"/>
</dbReference>
<accession>A0A371BEA4</accession>
<keyword evidence="1" id="KW-0805">Transcription regulation</keyword>
<dbReference type="Pfam" id="PF00392">
    <property type="entry name" value="GntR"/>
    <property type="match status" value="1"/>
</dbReference>
<evidence type="ECO:0000259" key="4">
    <source>
        <dbReference type="PROSITE" id="PS50949"/>
    </source>
</evidence>
<dbReference type="Proteomes" id="UP000263993">
    <property type="component" value="Unassembled WGS sequence"/>
</dbReference>
<gene>
    <name evidence="5" type="ORF">DXH78_04235</name>
</gene>
<keyword evidence="3" id="KW-0804">Transcription</keyword>
<dbReference type="SMART" id="SM00345">
    <property type="entry name" value="HTH_GNTR"/>
    <property type="match status" value="1"/>
</dbReference>
<dbReference type="Pfam" id="PF07729">
    <property type="entry name" value="FCD"/>
    <property type="match status" value="1"/>
</dbReference>